<evidence type="ECO:0000313" key="2">
    <source>
        <dbReference type="Proteomes" id="UP001597357"/>
    </source>
</evidence>
<dbReference type="RefSeq" id="WP_379048631.1">
    <property type="nucleotide sequence ID" value="NZ_JBHULZ010000041.1"/>
</dbReference>
<evidence type="ECO:0000313" key="1">
    <source>
        <dbReference type="EMBL" id="MFD2698744.1"/>
    </source>
</evidence>
<dbReference type="EMBL" id="JBHULZ010000041">
    <property type="protein sequence ID" value="MFD2698744.1"/>
    <property type="molecule type" value="Genomic_DNA"/>
</dbReference>
<dbReference type="Pfam" id="PF20420">
    <property type="entry name" value="DUF6702"/>
    <property type="match status" value="1"/>
</dbReference>
<accession>A0ABW5SI12</accession>
<keyword evidence="2" id="KW-1185">Reference proteome</keyword>
<dbReference type="InterPro" id="IPR046525">
    <property type="entry name" value="DUF6702"/>
</dbReference>
<proteinExistence type="predicted"/>
<protein>
    <submittedName>
        <fullName evidence="1">DUF6702 family protein</fullName>
    </submittedName>
</protein>
<comment type="caution">
    <text evidence="1">The sequence shown here is derived from an EMBL/GenBank/DDBJ whole genome shotgun (WGS) entry which is preliminary data.</text>
</comment>
<organism evidence="1 2">
    <name type="scientific">Mesonia sediminis</name>
    <dbReference type="NCBI Taxonomy" id="1703946"/>
    <lineage>
        <taxon>Bacteria</taxon>
        <taxon>Pseudomonadati</taxon>
        <taxon>Bacteroidota</taxon>
        <taxon>Flavobacteriia</taxon>
        <taxon>Flavobacteriales</taxon>
        <taxon>Flavobacteriaceae</taxon>
        <taxon>Mesonia</taxon>
    </lineage>
</organism>
<reference evidence="2" key="1">
    <citation type="journal article" date="2019" name="Int. J. Syst. Evol. Microbiol.">
        <title>The Global Catalogue of Microorganisms (GCM) 10K type strain sequencing project: providing services to taxonomists for standard genome sequencing and annotation.</title>
        <authorList>
            <consortium name="The Broad Institute Genomics Platform"/>
            <consortium name="The Broad Institute Genome Sequencing Center for Infectious Disease"/>
            <person name="Wu L."/>
            <person name="Ma J."/>
        </authorList>
    </citation>
    <scope>NUCLEOTIDE SEQUENCE [LARGE SCALE GENOMIC DNA]</scope>
    <source>
        <strain evidence="2">KCTC 42255</strain>
    </source>
</reference>
<sequence>MPIILGFILITSLSKHKFYVSVTDVIHKEEKGEVQVISRLFVDDFQLLLQTRYDKSIRLTPGELDVKTQIFIQQYFDQKFRLDFNGHHQNLTYIGSKFEDDRIVCFFEGKFEGTINDIKVKNTLLIELYETQKNLFHFTRNGNINSLLLIKEKPEGRIQI</sequence>
<name>A0ABW5SI12_9FLAO</name>
<dbReference type="Proteomes" id="UP001597357">
    <property type="component" value="Unassembled WGS sequence"/>
</dbReference>
<gene>
    <name evidence="1" type="ORF">ACFSQ0_12145</name>
</gene>